<proteinExistence type="predicted"/>
<dbReference type="InterPro" id="IPR001623">
    <property type="entry name" value="DnaJ_domain"/>
</dbReference>
<evidence type="ECO:0000313" key="4">
    <source>
        <dbReference type="Proteomes" id="UP000703893"/>
    </source>
</evidence>
<dbReference type="InterPro" id="IPR036869">
    <property type="entry name" value="J_dom_sf"/>
</dbReference>
<dbReference type="PANTHER" id="PTHR24074">
    <property type="entry name" value="CO-CHAPERONE PROTEIN DJLA"/>
    <property type="match status" value="1"/>
</dbReference>
<dbReference type="Gene3D" id="1.10.287.110">
    <property type="entry name" value="DnaJ domain"/>
    <property type="match status" value="1"/>
</dbReference>
<dbReference type="SUPFAM" id="SSF46565">
    <property type="entry name" value="Chaperone J-domain"/>
    <property type="match status" value="1"/>
</dbReference>
<dbReference type="InterPro" id="IPR050817">
    <property type="entry name" value="DjlA_DnaK_co-chaperone"/>
</dbReference>
<accession>A0A938BLD7</accession>
<dbReference type="CDD" id="cd06257">
    <property type="entry name" value="DnaJ"/>
    <property type="match status" value="1"/>
</dbReference>
<dbReference type="Pfam" id="PF00226">
    <property type="entry name" value="DnaJ"/>
    <property type="match status" value="1"/>
</dbReference>
<evidence type="ECO:0000313" key="3">
    <source>
        <dbReference type="EMBL" id="MBM3275196.1"/>
    </source>
</evidence>
<feature type="domain" description="J" evidence="2">
    <location>
        <begin position="7"/>
        <end position="74"/>
    </location>
</feature>
<evidence type="ECO:0000256" key="1">
    <source>
        <dbReference type="SAM" id="MobiDB-lite"/>
    </source>
</evidence>
<dbReference type="SMART" id="SM00271">
    <property type="entry name" value="DnaJ"/>
    <property type="match status" value="1"/>
</dbReference>
<evidence type="ECO:0000259" key="2">
    <source>
        <dbReference type="PROSITE" id="PS50076"/>
    </source>
</evidence>
<feature type="non-terminal residue" evidence="3">
    <location>
        <position position="165"/>
    </location>
</feature>
<organism evidence="3 4">
    <name type="scientific">Candidatus Tanganyikabacteria bacterium</name>
    <dbReference type="NCBI Taxonomy" id="2961651"/>
    <lineage>
        <taxon>Bacteria</taxon>
        <taxon>Bacillati</taxon>
        <taxon>Candidatus Sericytochromatia</taxon>
        <taxon>Candidatus Tanganyikabacteria</taxon>
    </lineage>
</organism>
<name>A0A938BLD7_9BACT</name>
<sequence length="165" mass="17352">MPVSSRDFYEVLGVGRSASEDDIRSAYRKLVKQWHPDRHQGGDKARAETKIKEINEAYDVLSDPDKRAKYDRFGPLFQQMGGAAGGARGRTGPFGGAGAGPGAPNFDDLFGRGGPFAGMGGAGAGASTGDKGFGSILEDLFDELFKKDAGTARPGGREARTRAPA</sequence>
<reference evidence="3 4" key="1">
    <citation type="submission" date="2019-03" db="EMBL/GenBank/DDBJ databases">
        <title>Lake Tanganyika Metagenome-Assembled Genomes (MAGs).</title>
        <authorList>
            <person name="Tran P."/>
        </authorList>
    </citation>
    <scope>NUCLEOTIDE SEQUENCE [LARGE SCALE GENOMIC DNA]</scope>
    <source>
        <strain evidence="3">K_DeepCast_65m_m2_236</strain>
    </source>
</reference>
<gene>
    <name evidence="3" type="ORF">FJZ00_08575</name>
</gene>
<dbReference type="PRINTS" id="PR00625">
    <property type="entry name" value="JDOMAIN"/>
</dbReference>
<dbReference type="EMBL" id="VGJX01000481">
    <property type="protein sequence ID" value="MBM3275196.1"/>
    <property type="molecule type" value="Genomic_DNA"/>
</dbReference>
<dbReference type="PROSITE" id="PS50076">
    <property type="entry name" value="DNAJ_2"/>
    <property type="match status" value="1"/>
</dbReference>
<feature type="compositionally biased region" description="Gly residues" evidence="1">
    <location>
        <begin position="82"/>
        <end position="101"/>
    </location>
</feature>
<feature type="region of interest" description="Disordered" evidence="1">
    <location>
        <begin position="81"/>
        <end position="105"/>
    </location>
</feature>
<dbReference type="AlphaFoldDB" id="A0A938BLD7"/>
<protein>
    <submittedName>
        <fullName evidence="3">DnaJ domain-containing protein</fullName>
    </submittedName>
</protein>
<comment type="caution">
    <text evidence="3">The sequence shown here is derived from an EMBL/GenBank/DDBJ whole genome shotgun (WGS) entry which is preliminary data.</text>
</comment>
<dbReference type="Proteomes" id="UP000703893">
    <property type="component" value="Unassembled WGS sequence"/>
</dbReference>